<dbReference type="EMBL" id="JAPDDS010000001">
    <property type="protein sequence ID" value="MCW1883574.1"/>
    <property type="molecule type" value="Genomic_DNA"/>
</dbReference>
<proteinExistence type="predicted"/>
<comment type="caution">
    <text evidence="2">The sequence shown here is derived from an EMBL/GenBank/DDBJ whole genome shotgun (WGS) entry which is preliminary data.</text>
</comment>
<evidence type="ECO:0008006" key="4">
    <source>
        <dbReference type="Google" id="ProtNLM"/>
    </source>
</evidence>
<organism evidence="2 3">
    <name type="scientific">Luteolibacter flavescens</name>
    <dbReference type="NCBI Taxonomy" id="1859460"/>
    <lineage>
        <taxon>Bacteria</taxon>
        <taxon>Pseudomonadati</taxon>
        <taxon>Verrucomicrobiota</taxon>
        <taxon>Verrucomicrobiia</taxon>
        <taxon>Verrucomicrobiales</taxon>
        <taxon>Verrucomicrobiaceae</taxon>
        <taxon>Luteolibacter</taxon>
    </lineage>
</organism>
<reference evidence="2 3" key="1">
    <citation type="submission" date="2022-10" db="EMBL/GenBank/DDBJ databases">
        <title>Luteolibacter flavescens strain MCCC 1K03193, whole genome shotgun sequencing project.</title>
        <authorList>
            <person name="Zhao G."/>
            <person name="Shen L."/>
        </authorList>
    </citation>
    <scope>NUCLEOTIDE SEQUENCE [LARGE SCALE GENOMIC DNA]</scope>
    <source>
        <strain evidence="2 3">MCCC 1K03193</strain>
    </source>
</reference>
<gene>
    <name evidence="2" type="ORF">OKA04_02470</name>
</gene>
<keyword evidence="3" id="KW-1185">Reference proteome</keyword>
<evidence type="ECO:0000313" key="2">
    <source>
        <dbReference type="EMBL" id="MCW1883574.1"/>
    </source>
</evidence>
<protein>
    <recommendedName>
        <fullName evidence="4">DUF2383 domain-containing protein</fullName>
    </recommendedName>
</protein>
<feature type="transmembrane region" description="Helical" evidence="1">
    <location>
        <begin position="25"/>
        <end position="47"/>
    </location>
</feature>
<sequence length="237" mass="25872">MLAAAQDTINEQARRIAGQISRNPAVGIAACFGIGFIAGKLPLFRFITGSVRMALPLAPPLLAAVGAVRVWNLVSPRNSALSGYPAREEGEALNQLLAMELASLESYTRTAPRFDGEDRRVIEHLKAVHEDSVRHLKNAVQDAGVFPLLGNSPWESLVDQLAHVSGGRLVDSTLFSLMLAAEESSIRHFESALLESSLSQDHQTLIRRHLLPRAHENVNSLLRLRSQQAQQPQHATA</sequence>
<accession>A0ABT3FJN9</accession>
<evidence type="ECO:0000313" key="3">
    <source>
        <dbReference type="Proteomes" id="UP001207930"/>
    </source>
</evidence>
<keyword evidence="1" id="KW-1133">Transmembrane helix</keyword>
<keyword evidence="1" id="KW-0812">Transmembrane</keyword>
<evidence type="ECO:0000256" key="1">
    <source>
        <dbReference type="SAM" id="Phobius"/>
    </source>
</evidence>
<keyword evidence="1" id="KW-0472">Membrane</keyword>
<dbReference type="Proteomes" id="UP001207930">
    <property type="component" value="Unassembled WGS sequence"/>
</dbReference>
<name>A0ABT3FJN9_9BACT</name>
<dbReference type="RefSeq" id="WP_264499533.1">
    <property type="nucleotide sequence ID" value="NZ_JAPDDS010000001.1"/>
</dbReference>